<name>A0A179GJK0_PURLI</name>
<dbReference type="CDD" id="cd12148">
    <property type="entry name" value="fungal_TF_MHR"/>
    <property type="match status" value="1"/>
</dbReference>
<dbReference type="GO" id="GO:0003677">
    <property type="term" value="F:DNA binding"/>
    <property type="evidence" value="ECO:0007669"/>
    <property type="project" value="InterPro"/>
</dbReference>
<dbReference type="AlphaFoldDB" id="A0A179GJK0"/>
<dbReference type="InterPro" id="IPR050987">
    <property type="entry name" value="AtrR-like"/>
</dbReference>
<gene>
    <name evidence="3" type="ORF">VFPFJ_10359</name>
</gene>
<feature type="domain" description="Xylanolytic transcriptional activator regulatory" evidence="2">
    <location>
        <begin position="21"/>
        <end position="94"/>
    </location>
</feature>
<sequence>MLQVSYSFFNQLGPSKASPHTWFLVGTAARLALGLGLHTPSAYDGSSFDVQQRRKRIFFSIYMMDRVVSIALGRPFAIHDDDIEVTVPRRVMPTKDTIAAVCLVRPAPYTAPEATRKQDFSSRLQKKELACTSRPAGSSCHSNIPARRATTMAAEHAFSTAPFHRAHPAPAYLMVRLQLLHTLGHDLQTFSAVSDAECRCTQGPRNGSFHGPAPSVCDATAAALRI</sequence>
<keyword evidence="1" id="KW-0539">Nucleus</keyword>
<accession>A0A179GJK0</accession>
<evidence type="ECO:0000313" key="4">
    <source>
        <dbReference type="Proteomes" id="UP000078340"/>
    </source>
</evidence>
<dbReference type="GO" id="GO:0003700">
    <property type="term" value="F:DNA-binding transcription factor activity"/>
    <property type="evidence" value="ECO:0007669"/>
    <property type="project" value="InterPro"/>
</dbReference>
<comment type="caution">
    <text evidence="3">The sequence shown here is derived from an EMBL/GenBank/DDBJ whole genome shotgun (WGS) entry which is preliminary data.</text>
</comment>
<proteinExistence type="predicted"/>
<dbReference type="PANTHER" id="PTHR46910">
    <property type="entry name" value="TRANSCRIPTION FACTOR PDR1"/>
    <property type="match status" value="1"/>
</dbReference>
<protein>
    <submittedName>
        <fullName evidence="3">Fungal specific transcription factor domain-containing protein</fullName>
    </submittedName>
</protein>
<evidence type="ECO:0000313" key="3">
    <source>
        <dbReference type="EMBL" id="OAQ77992.1"/>
    </source>
</evidence>
<evidence type="ECO:0000256" key="1">
    <source>
        <dbReference type="ARBA" id="ARBA00023242"/>
    </source>
</evidence>
<dbReference type="EMBL" id="LSBI01000012">
    <property type="protein sequence ID" value="OAQ77992.1"/>
    <property type="molecule type" value="Genomic_DNA"/>
</dbReference>
<dbReference type="GO" id="GO:0008270">
    <property type="term" value="F:zinc ion binding"/>
    <property type="evidence" value="ECO:0007669"/>
    <property type="project" value="InterPro"/>
</dbReference>
<organism evidence="3 4">
    <name type="scientific">Purpureocillium lilacinum</name>
    <name type="common">Paecilomyces lilacinus</name>
    <dbReference type="NCBI Taxonomy" id="33203"/>
    <lineage>
        <taxon>Eukaryota</taxon>
        <taxon>Fungi</taxon>
        <taxon>Dikarya</taxon>
        <taxon>Ascomycota</taxon>
        <taxon>Pezizomycotina</taxon>
        <taxon>Sordariomycetes</taxon>
        <taxon>Hypocreomycetidae</taxon>
        <taxon>Hypocreales</taxon>
        <taxon>Ophiocordycipitaceae</taxon>
        <taxon>Purpureocillium</taxon>
    </lineage>
</organism>
<reference evidence="3 4" key="1">
    <citation type="submission" date="2016-02" db="EMBL/GenBank/DDBJ databases">
        <title>Biosynthesis of antibiotic leucinostatins and their inhibition on Phytophthora in bio-control Purpureocillium lilacinum.</title>
        <authorList>
            <person name="Wang G."/>
            <person name="Liu Z."/>
            <person name="Lin R."/>
            <person name="Li E."/>
            <person name="Mao Z."/>
            <person name="Ling J."/>
            <person name="Yin W."/>
            <person name="Xie B."/>
        </authorList>
    </citation>
    <scope>NUCLEOTIDE SEQUENCE [LARGE SCALE GENOMIC DNA]</scope>
    <source>
        <strain evidence="3">PLFJ-1</strain>
    </source>
</reference>
<dbReference type="Proteomes" id="UP000078340">
    <property type="component" value="Unassembled WGS sequence"/>
</dbReference>
<dbReference type="GO" id="GO:0006351">
    <property type="term" value="P:DNA-templated transcription"/>
    <property type="evidence" value="ECO:0007669"/>
    <property type="project" value="InterPro"/>
</dbReference>
<dbReference type="Pfam" id="PF04082">
    <property type="entry name" value="Fungal_trans"/>
    <property type="match status" value="1"/>
</dbReference>
<dbReference type="InterPro" id="IPR007219">
    <property type="entry name" value="XnlR_reg_dom"/>
</dbReference>
<evidence type="ECO:0000259" key="2">
    <source>
        <dbReference type="SMART" id="SM00906"/>
    </source>
</evidence>
<dbReference type="SMART" id="SM00906">
    <property type="entry name" value="Fungal_trans"/>
    <property type="match status" value="1"/>
</dbReference>
<dbReference type="PANTHER" id="PTHR46910:SF1">
    <property type="entry name" value="MISCELLANEOUS ZN(II)2CYS6 TRANSCRIPTION FACTOR (EUROFUNG)-RELATED"/>
    <property type="match status" value="1"/>
</dbReference>